<dbReference type="EMBL" id="CADIKI010000003">
    <property type="protein sequence ID" value="CAB3782469.1"/>
    <property type="molecule type" value="Genomic_DNA"/>
</dbReference>
<reference evidence="1 2" key="1">
    <citation type="submission" date="2020-04" db="EMBL/GenBank/DDBJ databases">
        <authorList>
            <person name="De Canck E."/>
        </authorList>
    </citation>
    <scope>NUCLEOTIDE SEQUENCE [LARGE SCALE GENOMIC DNA]</scope>
    <source>
        <strain evidence="1 2">LMG 27177</strain>
    </source>
</reference>
<dbReference type="Proteomes" id="UP000494252">
    <property type="component" value="Unassembled WGS sequence"/>
</dbReference>
<dbReference type="InterPro" id="IPR029063">
    <property type="entry name" value="SAM-dependent_MTases_sf"/>
</dbReference>
<name>A0A6J5FQQ9_9BURK</name>
<keyword evidence="2" id="KW-1185">Reference proteome</keyword>
<evidence type="ECO:0000313" key="1">
    <source>
        <dbReference type="EMBL" id="CAB3782469.1"/>
    </source>
</evidence>
<dbReference type="SUPFAM" id="SSF53335">
    <property type="entry name" value="S-adenosyl-L-methionine-dependent methyltransferases"/>
    <property type="match status" value="1"/>
</dbReference>
<sequence>MPCCWRAASLAFGHGYAETLRRWRGAFEAQLDAIRAQCFDEIFVRTWRLYLAYCEAGFDEGRTDVLPLVLAVLAKAD</sequence>
<dbReference type="Pfam" id="PF02353">
    <property type="entry name" value="CMAS"/>
    <property type="match status" value="1"/>
</dbReference>
<evidence type="ECO:0008006" key="3">
    <source>
        <dbReference type="Google" id="ProtNLM"/>
    </source>
</evidence>
<protein>
    <recommendedName>
        <fullName evidence="3">Cyclopropane-fatty-acyl-phospholipid synthase</fullName>
    </recommendedName>
</protein>
<dbReference type="AlphaFoldDB" id="A0A6J5FQQ9"/>
<gene>
    <name evidence="1" type="ORF">LMG27177_01262</name>
</gene>
<proteinExistence type="predicted"/>
<organism evidence="1 2">
    <name type="scientific">Paraburkholderia fynbosensis</name>
    <dbReference type="NCBI Taxonomy" id="1200993"/>
    <lineage>
        <taxon>Bacteria</taxon>
        <taxon>Pseudomonadati</taxon>
        <taxon>Pseudomonadota</taxon>
        <taxon>Betaproteobacteria</taxon>
        <taxon>Burkholderiales</taxon>
        <taxon>Burkholderiaceae</taxon>
        <taxon>Paraburkholderia</taxon>
    </lineage>
</organism>
<evidence type="ECO:0000313" key="2">
    <source>
        <dbReference type="Proteomes" id="UP000494252"/>
    </source>
</evidence>
<accession>A0A6J5FQQ9</accession>
<dbReference type="Gene3D" id="3.40.50.150">
    <property type="entry name" value="Vaccinia Virus protein VP39"/>
    <property type="match status" value="1"/>
</dbReference>